<sequence>MHEHHTQAGEWLAIWRLDRRAIRILLVRNCSDSAPILASTAEEAPDLADMRDKLPKLAPLWDAIRHEYWSSFPAFHDRTHRGERP</sequence>
<protein>
    <submittedName>
        <fullName evidence="1">Uncharacterized protein</fullName>
    </submittedName>
</protein>
<organism evidence="1 2">
    <name type="scientific">Nocardia nova</name>
    <dbReference type="NCBI Taxonomy" id="37330"/>
    <lineage>
        <taxon>Bacteria</taxon>
        <taxon>Bacillati</taxon>
        <taxon>Actinomycetota</taxon>
        <taxon>Actinomycetes</taxon>
        <taxon>Mycobacteriales</taxon>
        <taxon>Nocardiaceae</taxon>
        <taxon>Nocardia</taxon>
    </lineage>
</organism>
<accession>A0A2S6AFH1</accession>
<gene>
    <name evidence="1" type="ORF">C5F51_02670</name>
</gene>
<evidence type="ECO:0000313" key="1">
    <source>
        <dbReference type="EMBL" id="PPJ33193.1"/>
    </source>
</evidence>
<comment type="caution">
    <text evidence="1">The sequence shown here is derived from an EMBL/GenBank/DDBJ whole genome shotgun (WGS) entry which is preliminary data.</text>
</comment>
<proteinExistence type="predicted"/>
<reference evidence="1 2" key="1">
    <citation type="submission" date="2018-02" db="EMBL/GenBank/DDBJ databases">
        <title>8 Nocardia nova and 1 Nocardia cyriacigeorgica strain used for evolution to TMP-SMX.</title>
        <authorList>
            <person name="Mehta H."/>
            <person name="Weng J."/>
            <person name="Shamoo Y."/>
        </authorList>
    </citation>
    <scope>NUCLEOTIDE SEQUENCE [LARGE SCALE GENOMIC DNA]</scope>
    <source>
        <strain evidence="1 2">BAA2227</strain>
    </source>
</reference>
<dbReference type="AlphaFoldDB" id="A0A2S6AFH1"/>
<keyword evidence="2" id="KW-1185">Reference proteome</keyword>
<name>A0A2S6AFH1_9NOCA</name>
<evidence type="ECO:0000313" key="2">
    <source>
        <dbReference type="Proteomes" id="UP000238356"/>
    </source>
</evidence>
<dbReference type="EMBL" id="PSZD01000001">
    <property type="protein sequence ID" value="PPJ33193.1"/>
    <property type="molecule type" value="Genomic_DNA"/>
</dbReference>
<dbReference type="Proteomes" id="UP000238356">
    <property type="component" value="Unassembled WGS sequence"/>
</dbReference>